<gene>
    <name evidence="2" type="ORF">HNR72_007143</name>
</gene>
<keyword evidence="3" id="KW-1185">Reference proteome</keyword>
<dbReference type="InterPro" id="IPR029032">
    <property type="entry name" value="AhpD-like"/>
</dbReference>
<accession>A0AA89TYS9</accession>
<comment type="caution">
    <text evidence="2">The sequence shown here is derived from an EMBL/GenBank/DDBJ whole genome shotgun (WGS) entry which is preliminary data.</text>
</comment>
<dbReference type="RefSeq" id="WP_184853596.1">
    <property type="nucleotide sequence ID" value="NZ_BAABFE010000005.1"/>
</dbReference>
<reference evidence="2 3" key="1">
    <citation type="submission" date="2020-08" db="EMBL/GenBank/DDBJ databases">
        <title>Sequencing the genomes of 1000 actinobacteria strains.</title>
        <authorList>
            <person name="Klenk H.-P."/>
        </authorList>
    </citation>
    <scope>NUCLEOTIDE SEQUENCE [LARGE SCALE GENOMIC DNA]</scope>
    <source>
        <strain evidence="2 3">DSM 40129</strain>
    </source>
</reference>
<evidence type="ECO:0000313" key="2">
    <source>
        <dbReference type="EMBL" id="MBB5816115.1"/>
    </source>
</evidence>
<dbReference type="PANTHER" id="PTHR34846:SF11">
    <property type="entry name" value="4-CARBOXYMUCONOLACTONE DECARBOXYLASE FAMILY PROTEIN (AFU_ORTHOLOGUE AFUA_6G11590)"/>
    <property type="match status" value="1"/>
</dbReference>
<evidence type="ECO:0000259" key="1">
    <source>
        <dbReference type="Pfam" id="PF02627"/>
    </source>
</evidence>
<dbReference type="SUPFAM" id="SSF69118">
    <property type="entry name" value="AhpD-like"/>
    <property type="match status" value="1"/>
</dbReference>
<name>A0AA89TYS9_STRCU</name>
<feature type="domain" description="Carboxymuconolactone decarboxylase-like" evidence="1">
    <location>
        <begin position="45"/>
        <end position="124"/>
    </location>
</feature>
<dbReference type="InterPro" id="IPR003779">
    <property type="entry name" value="CMD-like"/>
</dbReference>
<dbReference type="GeneID" id="93843562"/>
<proteinExistence type="predicted"/>
<dbReference type="Gene3D" id="1.20.1290.10">
    <property type="entry name" value="AhpD-like"/>
    <property type="match status" value="1"/>
</dbReference>
<dbReference type="PANTHER" id="PTHR34846">
    <property type="entry name" value="4-CARBOXYMUCONOLACTONE DECARBOXYLASE FAMILY PROTEIN (AFU_ORTHOLOGUE AFUA_6G11590)"/>
    <property type="match status" value="1"/>
</dbReference>
<sequence length="183" mass="20392">MARVPYLRREDADESLKPLYDRLETERKVPTANIFLALTHAPTQLDAFLTYANSLRAADLSPKLRELAILTVGHATRSAYEVAHHQSHGLKAGLTEEQLAAVADFEHSGLFDDMEKAVMRLARESTLRVDVAEETWQAAAAHLTSRQMVELSLSIAWYNSGVRIMGLLGIDLEDNYPDPFANS</sequence>
<protein>
    <submittedName>
        <fullName evidence="2">AhpD family alkylhydroperoxidase</fullName>
    </submittedName>
</protein>
<dbReference type="Proteomes" id="UP000579531">
    <property type="component" value="Unassembled WGS sequence"/>
</dbReference>
<dbReference type="AlphaFoldDB" id="A0AA89TYS9"/>
<evidence type="ECO:0000313" key="3">
    <source>
        <dbReference type="Proteomes" id="UP000579531"/>
    </source>
</evidence>
<organism evidence="2 3">
    <name type="scientific">Streptomyces collinus</name>
    <dbReference type="NCBI Taxonomy" id="42684"/>
    <lineage>
        <taxon>Bacteria</taxon>
        <taxon>Bacillati</taxon>
        <taxon>Actinomycetota</taxon>
        <taxon>Actinomycetes</taxon>
        <taxon>Kitasatosporales</taxon>
        <taxon>Streptomycetaceae</taxon>
        <taxon>Streptomyces</taxon>
    </lineage>
</organism>
<dbReference type="EMBL" id="JACHLX010000001">
    <property type="protein sequence ID" value="MBB5816115.1"/>
    <property type="molecule type" value="Genomic_DNA"/>
</dbReference>
<dbReference type="Pfam" id="PF02627">
    <property type="entry name" value="CMD"/>
    <property type="match status" value="1"/>
</dbReference>
<dbReference type="GO" id="GO:0051920">
    <property type="term" value="F:peroxiredoxin activity"/>
    <property type="evidence" value="ECO:0007669"/>
    <property type="project" value="InterPro"/>
</dbReference>